<dbReference type="GeneID" id="43369787"/>
<dbReference type="InterPro" id="IPR003018">
    <property type="entry name" value="GAF"/>
</dbReference>
<evidence type="ECO:0000256" key="3">
    <source>
        <dbReference type="ARBA" id="ARBA00022553"/>
    </source>
</evidence>
<dbReference type="SMART" id="SM00387">
    <property type="entry name" value="HATPase_c"/>
    <property type="match status" value="1"/>
</dbReference>
<dbReference type="PROSITE" id="PS50112">
    <property type="entry name" value="PAS"/>
    <property type="match status" value="1"/>
</dbReference>
<dbReference type="RefSeq" id="WP_157689478.1">
    <property type="nucleotide sequence ID" value="NZ_CP034345.1"/>
</dbReference>
<dbReference type="PANTHER" id="PTHR43304:SF1">
    <property type="entry name" value="PAC DOMAIN-CONTAINING PROTEIN"/>
    <property type="match status" value="1"/>
</dbReference>
<dbReference type="Gene3D" id="3.30.450.40">
    <property type="match status" value="1"/>
</dbReference>
<dbReference type="NCBIfam" id="TIGR00229">
    <property type="entry name" value="sensory_box"/>
    <property type="match status" value="3"/>
</dbReference>
<evidence type="ECO:0000313" key="11">
    <source>
        <dbReference type="Proteomes" id="UP000428325"/>
    </source>
</evidence>
<dbReference type="SMART" id="SM00065">
    <property type="entry name" value="GAF"/>
    <property type="match status" value="1"/>
</dbReference>
<dbReference type="InterPro" id="IPR003661">
    <property type="entry name" value="HisK_dim/P_dom"/>
</dbReference>
<dbReference type="PROSITE" id="PS50113">
    <property type="entry name" value="PAC"/>
    <property type="match status" value="3"/>
</dbReference>
<dbReference type="InterPro" id="IPR000014">
    <property type="entry name" value="PAS"/>
</dbReference>
<evidence type="ECO:0000313" key="10">
    <source>
        <dbReference type="EMBL" id="QGX95022.1"/>
    </source>
</evidence>
<feature type="domain" description="Histidine kinase" evidence="7">
    <location>
        <begin position="581"/>
        <end position="778"/>
    </location>
</feature>
<keyword evidence="3" id="KW-0597">Phosphoprotein</keyword>
<dbReference type="EMBL" id="CP034345">
    <property type="protein sequence ID" value="QGX95022.1"/>
    <property type="molecule type" value="Genomic_DNA"/>
</dbReference>
<dbReference type="InterPro" id="IPR000700">
    <property type="entry name" value="PAS-assoc_C"/>
</dbReference>
<organism evidence="10 11">
    <name type="scientific">Haloplanus rallus</name>
    <dbReference type="NCBI Taxonomy" id="1816183"/>
    <lineage>
        <taxon>Archaea</taxon>
        <taxon>Methanobacteriati</taxon>
        <taxon>Methanobacteriota</taxon>
        <taxon>Stenosarchaea group</taxon>
        <taxon>Halobacteria</taxon>
        <taxon>Halobacteriales</taxon>
        <taxon>Haloferacaceae</taxon>
        <taxon>Haloplanus</taxon>
    </lineage>
</organism>
<dbReference type="Gene3D" id="1.10.287.130">
    <property type="match status" value="1"/>
</dbReference>
<dbReference type="InterPro" id="IPR004358">
    <property type="entry name" value="Sig_transdc_His_kin-like_C"/>
</dbReference>
<dbReference type="PROSITE" id="PS50109">
    <property type="entry name" value="HIS_KIN"/>
    <property type="match status" value="1"/>
</dbReference>
<dbReference type="Gene3D" id="2.10.70.100">
    <property type="match status" value="1"/>
</dbReference>
<dbReference type="SMART" id="SM00086">
    <property type="entry name" value="PAC"/>
    <property type="match status" value="3"/>
</dbReference>
<dbReference type="InterPro" id="IPR013656">
    <property type="entry name" value="PAS_4"/>
</dbReference>
<dbReference type="InterPro" id="IPR029016">
    <property type="entry name" value="GAF-like_dom_sf"/>
</dbReference>
<feature type="coiled-coil region" evidence="6">
    <location>
        <begin position="260"/>
        <end position="290"/>
    </location>
</feature>
<dbReference type="InterPro" id="IPR036097">
    <property type="entry name" value="HisK_dim/P_sf"/>
</dbReference>
<dbReference type="CDD" id="cd00075">
    <property type="entry name" value="HATPase"/>
    <property type="match status" value="1"/>
</dbReference>
<dbReference type="Proteomes" id="UP000428325">
    <property type="component" value="Chromosome"/>
</dbReference>
<dbReference type="KEGG" id="hra:EI982_09580"/>
<dbReference type="InterPro" id="IPR035965">
    <property type="entry name" value="PAS-like_dom_sf"/>
</dbReference>
<dbReference type="SUPFAM" id="SSF47384">
    <property type="entry name" value="Homodimeric domain of signal transducing histidine kinase"/>
    <property type="match status" value="1"/>
</dbReference>
<evidence type="ECO:0000259" key="9">
    <source>
        <dbReference type="PROSITE" id="PS50113"/>
    </source>
</evidence>
<evidence type="ECO:0000256" key="4">
    <source>
        <dbReference type="ARBA" id="ARBA00022679"/>
    </source>
</evidence>
<evidence type="ECO:0000256" key="6">
    <source>
        <dbReference type="SAM" id="Coils"/>
    </source>
</evidence>
<comment type="catalytic activity">
    <reaction evidence="1">
        <text>ATP + protein L-histidine = ADP + protein N-phospho-L-histidine.</text>
        <dbReference type="EC" id="2.7.13.3"/>
    </reaction>
</comment>
<dbReference type="InterPro" id="IPR001610">
    <property type="entry name" value="PAC"/>
</dbReference>
<dbReference type="Gene3D" id="3.30.450.20">
    <property type="entry name" value="PAS domain"/>
    <property type="match status" value="3"/>
</dbReference>
<evidence type="ECO:0000256" key="5">
    <source>
        <dbReference type="ARBA" id="ARBA00022777"/>
    </source>
</evidence>
<feature type="domain" description="PAC" evidence="9">
    <location>
        <begin position="221"/>
        <end position="272"/>
    </location>
</feature>
<name>A0A6B9F6H4_9EURY</name>
<dbReference type="AlphaFoldDB" id="A0A6B9F6H4"/>
<keyword evidence="11" id="KW-1185">Reference proteome</keyword>
<dbReference type="PANTHER" id="PTHR43304">
    <property type="entry name" value="PHYTOCHROME-LIKE PROTEIN CPH1"/>
    <property type="match status" value="1"/>
</dbReference>
<dbReference type="PRINTS" id="PR00344">
    <property type="entry name" value="BCTRLSENSOR"/>
</dbReference>
<feature type="domain" description="PAC" evidence="9">
    <location>
        <begin position="97"/>
        <end position="147"/>
    </location>
</feature>
<dbReference type="OrthoDB" id="8127at2157"/>
<dbReference type="Pfam" id="PF08448">
    <property type="entry name" value="PAS_4"/>
    <property type="match status" value="2"/>
</dbReference>
<keyword evidence="4" id="KW-0808">Transferase</keyword>
<dbReference type="InterPro" id="IPR003594">
    <property type="entry name" value="HATPase_dom"/>
</dbReference>
<dbReference type="SUPFAM" id="SSF55781">
    <property type="entry name" value="GAF domain-like"/>
    <property type="match status" value="1"/>
</dbReference>
<dbReference type="Pfam" id="PF08447">
    <property type="entry name" value="PAS_3"/>
    <property type="match status" value="1"/>
</dbReference>
<dbReference type="SUPFAM" id="SSF55874">
    <property type="entry name" value="ATPase domain of HSP90 chaperone/DNA topoisomerase II/histidine kinase"/>
    <property type="match status" value="1"/>
</dbReference>
<sequence length="780" mass="88132">MPDDSDIERDRAIAGESRNVYEAIFREMSDAVFLIDVEQSDEDYTFTYRRNNASHREQSGLSEDELRGQTPQELLADEQGTVVAENYQECVEKGETIEYEEKLELPGGTSDWQTKLTPITDSGQVTQIVGVARDITGKKEQERQLKRIHRRFETVMETMSAAVFLKDADGQYLMMNQACRELFNAGDQDIVGLTDDDLVPPDTAEQARTDDQRVFENGEVIEVEETVPTTAGNTVRLTRKSPVYDEDGEIVALCGVSTDITERKQAKQQLEESKERVTEQNTALESLAQIITDTERTVDQQITDLLDLGTTYLDLDVGILSEIDGSEYTVRNVVDPSKGISPGDSFDLTDTYCSLVYDADSPVSFHSATDRGVKDHPAYEKQGIESYIGVPVFVEDQRYGTLNFSRPESREEAITDAEESFVRIMAQWMGTELNRQQREEELERTSKFLQETQAVAKVGGWEVSLQSERMRWSDELYRIHGLPLDANPTPEEGIEFYHPEDRDTIREAFDRLTTEGEPYDLELRIVTADDEVRWVRTRGEPRYENDEIVAVHGTFQDITERKEREQELRRQNSRLNEFASVVSHDLRNPLNVAQARATILQQRADDELQEHLTPLVNSLDRMESIIEDTLTLARQGETVGDIDTISLVDLVGKCWAGVETAEATLEIEEEFAIRGDRDRLRHVFENLFRNAVEHGGEDVTVWVGRAAEDCIYVEDDGPGIPADDHDAVFEPGHTSATDGMGFGLTIVKRIAEAHGWEVAITDGRYGGARFEFDTTGVPDE</sequence>
<accession>A0A6B9F6H4</accession>
<protein>
    <recommendedName>
        <fullName evidence="2">histidine kinase</fullName>
        <ecNumber evidence="2">2.7.13.3</ecNumber>
    </recommendedName>
</protein>
<evidence type="ECO:0000256" key="2">
    <source>
        <dbReference type="ARBA" id="ARBA00012438"/>
    </source>
</evidence>
<proteinExistence type="predicted"/>
<dbReference type="SMART" id="SM00388">
    <property type="entry name" value="HisKA"/>
    <property type="match status" value="1"/>
</dbReference>
<dbReference type="SUPFAM" id="SSF55785">
    <property type="entry name" value="PYP-like sensor domain (PAS domain)"/>
    <property type="match status" value="3"/>
</dbReference>
<dbReference type="InterPro" id="IPR005467">
    <property type="entry name" value="His_kinase_dom"/>
</dbReference>
<dbReference type="InterPro" id="IPR036890">
    <property type="entry name" value="HATPase_C_sf"/>
</dbReference>
<feature type="domain" description="PAS" evidence="8">
    <location>
        <begin position="148"/>
        <end position="218"/>
    </location>
</feature>
<dbReference type="InterPro" id="IPR052162">
    <property type="entry name" value="Sensor_kinase/Photoreceptor"/>
</dbReference>
<evidence type="ECO:0000259" key="7">
    <source>
        <dbReference type="PROSITE" id="PS50109"/>
    </source>
</evidence>
<dbReference type="Pfam" id="PF00512">
    <property type="entry name" value="HisKA"/>
    <property type="match status" value="1"/>
</dbReference>
<dbReference type="GO" id="GO:0000155">
    <property type="term" value="F:phosphorelay sensor kinase activity"/>
    <property type="evidence" value="ECO:0007669"/>
    <property type="project" value="InterPro"/>
</dbReference>
<gene>
    <name evidence="10" type="ORF">EI982_09580</name>
</gene>
<keyword evidence="5" id="KW-0418">Kinase</keyword>
<dbReference type="Pfam" id="PF01590">
    <property type="entry name" value="GAF"/>
    <property type="match status" value="1"/>
</dbReference>
<dbReference type="InterPro" id="IPR013655">
    <property type="entry name" value="PAS_fold_3"/>
</dbReference>
<reference evidence="10 11" key="1">
    <citation type="submission" date="2018-12" db="EMBL/GenBank/DDBJ databases">
        <title>Complete genome sequence of Haloplanus rallus MBLA0036.</title>
        <authorList>
            <person name="Nam Y.-d."/>
            <person name="Kang J."/>
            <person name="Chung W.-H."/>
            <person name="Park Y.S."/>
        </authorList>
    </citation>
    <scope>NUCLEOTIDE SEQUENCE [LARGE SCALE GENOMIC DNA]</scope>
    <source>
        <strain evidence="10 11">MBLA0036</strain>
    </source>
</reference>
<feature type="domain" description="PAC" evidence="9">
    <location>
        <begin position="519"/>
        <end position="570"/>
    </location>
</feature>
<dbReference type="CDD" id="cd00130">
    <property type="entry name" value="PAS"/>
    <property type="match status" value="3"/>
</dbReference>
<dbReference type="CDD" id="cd00082">
    <property type="entry name" value="HisKA"/>
    <property type="match status" value="1"/>
</dbReference>
<dbReference type="SMART" id="SM00091">
    <property type="entry name" value="PAS"/>
    <property type="match status" value="2"/>
</dbReference>
<dbReference type="EC" id="2.7.13.3" evidence="2"/>
<dbReference type="Pfam" id="PF02518">
    <property type="entry name" value="HATPase_c"/>
    <property type="match status" value="1"/>
</dbReference>
<keyword evidence="6" id="KW-0175">Coiled coil</keyword>
<evidence type="ECO:0000259" key="8">
    <source>
        <dbReference type="PROSITE" id="PS50112"/>
    </source>
</evidence>
<dbReference type="Gene3D" id="3.30.565.10">
    <property type="entry name" value="Histidine kinase-like ATPase, C-terminal domain"/>
    <property type="match status" value="1"/>
</dbReference>
<evidence type="ECO:0000256" key="1">
    <source>
        <dbReference type="ARBA" id="ARBA00000085"/>
    </source>
</evidence>